<feature type="compositionally biased region" description="Polar residues" evidence="1">
    <location>
        <begin position="175"/>
        <end position="188"/>
    </location>
</feature>
<evidence type="ECO:0000313" key="6">
    <source>
        <dbReference type="WBParaSite" id="EgrG_000740700"/>
    </source>
</evidence>
<reference evidence="4" key="2">
    <citation type="submission" date="2014-06" db="EMBL/GenBank/DDBJ databases">
        <authorList>
            <person name="Aslett M."/>
        </authorList>
    </citation>
    <scope>NUCLEOTIDE SEQUENCE</scope>
</reference>
<keyword evidence="3" id="KW-0732">Signal</keyword>
<evidence type="ECO:0000313" key="5">
    <source>
        <dbReference type="Proteomes" id="UP000492820"/>
    </source>
</evidence>
<accession>A0A068WBM2</accession>
<reference evidence="6" key="3">
    <citation type="submission" date="2020-10" db="UniProtKB">
        <authorList>
            <consortium name="WormBaseParasite"/>
        </authorList>
    </citation>
    <scope>IDENTIFICATION</scope>
</reference>
<feature type="chain" id="PRO_5041036356" evidence="3">
    <location>
        <begin position="22"/>
        <end position="271"/>
    </location>
</feature>
<dbReference type="AlphaFoldDB" id="A0A068WBM2"/>
<keyword evidence="2" id="KW-0472">Membrane</keyword>
<sequence length="271" mass="29301">MKTISALILLLLGAALSVAKAAEGGLSTEMTPTKLSMVTIGTTTNTTTDPAKNMTTSITITVTKTTMMDKETNTMTTILTKTTTETMVTSTQIDNATPQTTMRPIEDPVKTLPPIGPPIPDWTEDHMGTGMPSEPVEMGSTMEPPLPETTVVHVTQSTSVVNDEVDALPKPASTHKPSSGNGPVTSQKTTSTMSILSPSISLSALFGLLLSFLIFVLLLSVRYHCNTAYYPLLNTLFYYKVILYSIAFYTSPPLKTVLAIKRYISSIRLRF</sequence>
<feature type="transmembrane region" description="Helical" evidence="2">
    <location>
        <begin position="200"/>
        <end position="221"/>
    </location>
</feature>
<evidence type="ECO:0000256" key="3">
    <source>
        <dbReference type="SAM" id="SignalP"/>
    </source>
</evidence>
<dbReference type="WBParaSite" id="EgrG_000740700">
    <property type="protein sequence ID" value="EgrG_000740700"/>
    <property type="gene ID" value="EgrG_000740700"/>
</dbReference>
<dbReference type="Proteomes" id="UP000492820">
    <property type="component" value="Unassembled WGS sequence"/>
</dbReference>
<gene>
    <name evidence="4" type="ORF">EgrG_000740700</name>
</gene>
<organism evidence="4">
    <name type="scientific">Echinococcus granulosus</name>
    <name type="common">Hydatid tapeworm</name>
    <dbReference type="NCBI Taxonomy" id="6210"/>
    <lineage>
        <taxon>Eukaryota</taxon>
        <taxon>Metazoa</taxon>
        <taxon>Spiralia</taxon>
        <taxon>Lophotrochozoa</taxon>
        <taxon>Platyhelminthes</taxon>
        <taxon>Cestoda</taxon>
        <taxon>Eucestoda</taxon>
        <taxon>Cyclophyllidea</taxon>
        <taxon>Taeniidae</taxon>
        <taxon>Echinococcus</taxon>
        <taxon>Echinococcus granulosus group</taxon>
    </lineage>
</organism>
<reference evidence="4 5" key="1">
    <citation type="journal article" date="2013" name="Nature">
        <title>The genomes of four tapeworm species reveal adaptations to parasitism.</title>
        <authorList>
            <person name="Tsai I.J."/>
            <person name="Zarowiecki M."/>
            <person name="Holroyd N."/>
            <person name="Garciarrubio A."/>
            <person name="Sanchez-Flores A."/>
            <person name="Brooks K.L."/>
            <person name="Tracey A."/>
            <person name="Bobes R.J."/>
            <person name="Fragoso G."/>
            <person name="Sciutto E."/>
            <person name="Aslett M."/>
            <person name="Beasley H."/>
            <person name="Bennett H.M."/>
            <person name="Cai J."/>
            <person name="Camicia F."/>
            <person name="Clark R."/>
            <person name="Cucher M."/>
            <person name="De Silva N."/>
            <person name="Day T.A."/>
            <person name="Deplazes P."/>
            <person name="Estrada K."/>
            <person name="Fernandez C."/>
            <person name="Holland P.W."/>
            <person name="Hou J."/>
            <person name="Hu S."/>
            <person name="Huckvale T."/>
            <person name="Hung S.S."/>
            <person name="Kamenetzky L."/>
            <person name="Keane J.A."/>
            <person name="Kiss F."/>
            <person name="Koziol U."/>
            <person name="Lambert O."/>
            <person name="Liu K."/>
            <person name="Luo X."/>
            <person name="Luo Y."/>
            <person name="Macchiaroli N."/>
            <person name="Nichol S."/>
            <person name="Paps J."/>
            <person name="Parkinson J."/>
            <person name="Pouchkina-Stantcheva N."/>
            <person name="Riddiford N."/>
            <person name="Rosenzvit M."/>
            <person name="Salinas G."/>
            <person name="Wasmuth J.D."/>
            <person name="Zamanian M."/>
            <person name="Zheng Y."/>
            <person name="Cai X."/>
            <person name="Soberon X."/>
            <person name="Olson P.D."/>
            <person name="Laclette J.P."/>
            <person name="Brehm K."/>
            <person name="Berriman M."/>
            <person name="Garciarrubio A."/>
            <person name="Bobes R.J."/>
            <person name="Fragoso G."/>
            <person name="Sanchez-Flores A."/>
            <person name="Estrada K."/>
            <person name="Cevallos M.A."/>
            <person name="Morett E."/>
            <person name="Gonzalez V."/>
            <person name="Portillo T."/>
            <person name="Ochoa-Leyva A."/>
            <person name="Jose M.V."/>
            <person name="Sciutto E."/>
            <person name="Landa A."/>
            <person name="Jimenez L."/>
            <person name="Valdes V."/>
            <person name="Carrero J.C."/>
            <person name="Larralde C."/>
            <person name="Morales-Montor J."/>
            <person name="Limon-Lason J."/>
            <person name="Soberon X."/>
            <person name="Laclette J.P."/>
        </authorList>
    </citation>
    <scope>NUCLEOTIDE SEQUENCE [LARGE SCALE GENOMIC DNA]</scope>
</reference>
<dbReference type="EMBL" id="LK028576">
    <property type="protein sequence ID" value="CDS15006.1"/>
    <property type="molecule type" value="Genomic_DNA"/>
</dbReference>
<evidence type="ECO:0000313" key="4">
    <source>
        <dbReference type="EMBL" id="CDS15006.1"/>
    </source>
</evidence>
<keyword evidence="2" id="KW-1133">Transmembrane helix</keyword>
<evidence type="ECO:0000256" key="2">
    <source>
        <dbReference type="SAM" id="Phobius"/>
    </source>
</evidence>
<evidence type="ECO:0000256" key="1">
    <source>
        <dbReference type="SAM" id="MobiDB-lite"/>
    </source>
</evidence>
<dbReference type="OrthoDB" id="10555019at2759"/>
<protein>
    <submittedName>
        <fullName evidence="6">Expressed conserved protein</fullName>
    </submittedName>
</protein>
<proteinExistence type="predicted"/>
<keyword evidence="2" id="KW-0812">Transmembrane</keyword>
<name>A0A068WBM2_ECHGR</name>
<feature type="transmembrane region" description="Helical" evidence="2">
    <location>
        <begin position="228"/>
        <end position="249"/>
    </location>
</feature>
<feature type="signal peptide" evidence="3">
    <location>
        <begin position="1"/>
        <end position="21"/>
    </location>
</feature>
<feature type="region of interest" description="Disordered" evidence="1">
    <location>
        <begin position="168"/>
        <end position="188"/>
    </location>
</feature>